<accession>A0AAW2TTF2</accession>
<reference evidence="2" key="1">
    <citation type="submission" date="2020-06" db="EMBL/GenBank/DDBJ databases">
        <authorList>
            <person name="Li T."/>
            <person name="Hu X."/>
            <person name="Zhang T."/>
            <person name="Song X."/>
            <person name="Zhang H."/>
            <person name="Dai N."/>
            <person name="Sheng W."/>
            <person name="Hou X."/>
            <person name="Wei L."/>
        </authorList>
    </citation>
    <scope>NUCLEOTIDE SEQUENCE</scope>
    <source>
        <strain evidence="2">G02</strain>
        <tissue evidence="2">Leaf</tissue>
    </source>
</reference>
<protein>
    <submittedName>
        <fullName evidence="2">Uncharacterized protein</fullName>
    </submittedName>
</protein>
<evidence type="ECO:0000256" key="1">
    <source>
        <dbReference type="SAM" id="SignalP"/>
    </source>
</evidence>
<sequence>MLKSSTTLPILMILLISLAPPPASARRPTSELLEMHKLAARDAITLSIREATETRKFVNGIPRLKSYRLTPQDPKLMLCVERLISDLSDVKSTLYRLRHLKPIHLRSDTESLKKAMGHSVELESMCGRSLGNVDGIVASMLMRKLDDLRMVVDDAVYHVAEIERDQEYDDDGENSMDEP</sequence>
<keyword evidence="1" id="KW-0732">Signal</keyword>
<feature type="chain" id="PRO_5043464147" evidence="1">
    <location>
        <begin position="26"/>
        <end position="179"/>
    </location>
</feature>
<name>A0AAW2TTF2_SESRA</name>
<proteinExistence type="predicted"/>
<comment type="caution">
    <text evidence="2">The sequence shown here is derived from an EMBL/GenBank/DDBJ whole genome shotgun (WGS) entry which is preliminary data.</text>
</comment>
<gene>
    <name evidence="2" type="ORF">Sradi_1716600</name>
</gene>
<dbReference type="AlphaFoldDB" id="A0AAW2TTF2"/>
<organism evidence="2">
    <name type="scientific">Sesamum radiatum</name>
    <name type="common">Black benniseed</name>
    <dbReference type="NCBI Taxonomy" id="300843"/>
    <lineage>
        <taxon>Eukaryota</taxon>
        <taxon>Viridiplantae</taxon>
        <taxon>Streptophyta</taxon>
        <taxon>Embryophyta</taxon>
        <taxon>Tracheophyta</taxon>
        <taxon>Spermatophyta</taxon>
        <taxon>Magnoliopsida</taxon>
        <taxon>eudicotyledons</taxon>
        <taxon>Gunneridae</taxon>
        <taxon>Pentapetalae</taxon>
        <taxon>asterids</taxon>
        <taxon>lamiids</taxon>
        <taxon>Lamiales</taxon>
        <taxon>Pedaliaceae</taxon>
        <taxon>Sesamum</taxon>
    </lineage>
</organism>
<reference evidence="2" key="2">
    <citation type="journal article" date="2024" name="Plant">
        <title>Genomic evolution and insights into agronomic trait innovations of Sesamum species.</title>
        <authorList>
            <person name="Miao H."/>
            <person name="Wang L."/>
            <person name="Qu L."/>
            <person name="Liu H."/>
            <person name="Sun Y."/>
            <person name="Le M."/>
            <person name="Wang Q."/>
            <person name="Wei S."/>
            <person name="Zheng Y."/>
            <person name="Lin W."/>
            <person name="Duan Y."/>
            <person name="Cao H."/>
            <person name="Xiong S."/>
            <person name="Wang X."/>
            <person name="Wei L."/>
            <person name="Li C."/>
            <person name="Ma Q."/>
            <person name="Ju M."/>
            <person name="Zhao R."/>
            <person name="Li G."/>
            <person name="Mu C."/>
            <person name="Tian Q."/>
            <person name="Mei H."/>
            <person name="Zhang T."/>
            <person name="Gao T."/>
            <person name="Zhang H."/>
        </authorList>
    </citation>
    <scope>NUCLEOTIDE SEQUENCE</scope>
    <source>
        <strain evidence="2">G02</strain>
    </source>
</reference>
<dbReference type="EMBL" id="JACGWJ010000007">
    <property type="protein sequence ID" value="KAL0407822.1"/>
    <property type="molecule type" value="Genomic_DNA"/>
</dbReference>
<feature type="signal peptide" evidence="1">
    <location>
        <begin position="1"/>
        <end position="25"/>
    </location>
</feature>
<evidence type="ECO:0000313" key="2">
    <source>
        <dbReference type="EMBL" id="KAL0407822.1"/>
    </source>
</evidence>